<dbReference type="InterPro" id="IPR050266">
    <property type="entry name" value="AB_hydrolase_sf"/>
</dbReference>
<dbReference type="EMBL" id="MCFG01000073">
    <property type="protein sequence ID" value="ORX83428.1"/>
    <property type="molecule type" value="Genomic_DNA"/>
</dbReference>
<dbReference type="PANTHER" id="PTHR43798">
    <property type="entry name" value="MONOACYLGLYCEROL LIPASE"/>
    <property type="match status" value="1"/>
</dbReference>
<evidence type="ECO:0000259" key="3">
    <source>
        <dbReference type="Pfam" id="PF00561"/>
    </source>
</evidence>
<evidence type="ECO:0000313" key="5">
    <source>
        <dbReference type="Proteomes" id="UP000193944"/>
    </source>
</evidence>
<dbReference type="Pfam" id="PF00561">
    <property type="entry name" value="Abhydrolase_1"/>
    <property type="match status" value="1"/>
</dbReference>
<dbReference type="Proteomes" id="UP000193944">
    <property type="component" value="Unassembled WGS sequence"/>
</dbReference>
<keyword evidence="2" id="KW-1133">Transmembrane helix</keyword>
<reference evidence="4 5" key="1">
    <citation type="submission" date="2016-08" db="EMBL/GenBank/DDBJ databases">
        <title>A Parts List for Fungal Cellulosomes Revealed by Comparative Genomics.</title>
        <authorList>
            <consortium name="DOE Joint Genome Institute"/>
            <person name="Haitjema C.H."/>
            <person name="Gilmore S.P."/>
            <person name="Henske J.K."/>
            <person name="Solomon K.V."/>
            <person name="De Groot R."/>
            <person name="Kuo A."/>
            <person name="Mondo S.J."/>
            <person name="Salamov A.A."/>
            <person name="Labutti K."/>
            <person name="Zhao Z."/>
            <person name="Chiniquy J."/>
            <person name="Barry K."/>
            <person name="Brewer H.M."/>
            <person name="Purvine S.O."/>
            <person name="Wright A.T."/>
            <person name="Boxma B."/>
            <person name="Van Alen T."/>
            <person name="Hackstein J.H."/>
            <person name="Baker S.E."/>
            <person name="Grigoriev I.V."/>
            <person name="O'Malley M.A."/>
        </authorList>
    </citation>
    <scope>NUCLEOTIDE SEQUENCE [LARGE SCALE GENOMIC DNA]</scope>
    <source>
        <strain evidence="4 5">S4</strain>
    </source>
</reference>
<comment type="caution">
    <text evidence="4">The sequence shown here is derived from an EMBL/GenBank/DDBJ whole genome shotgun (WGS) entry which is preliminary data.</text>
</comment>
<feature type="transmembrane region" description="Helical" evidence="2">
    <location>
        <begin position="48"/>
        <end position="66"/>
    </location>
</feature>
<feature type="compositionally biased region" description="Low complexity" evidence="1">
    <location>
        <begin position="16"/>
        <end position="25"/>
    </location>
</feature>
<keyword evidence="5" id="KW-1185">Reference proteome</keyword>
<evidence type="ECO:0000256" key="1">
    <source>
        <dbReference type="SAM" id="MobiDB-lite"/>
    </source>
</evidence>
<keyword evidence="2" id="KW-0812">Transmembrane</keyword>
<feature type="domain" description="AB hydrolase-1" evidence="3">
    <location>
        <begin position="105"/>
        <end position="225"/>
    </location>
</feature>
<dbReference type="PANTHER" id="PTHR43798:SF33">
    <property type="entry name" value="HYDROLASE, PUTATIVE (AFU_ORTHOLOGUE AFUA_2G14860)-RELATED"/>
    <property type="match status" value="1"/>
</dbReference>
<evidence type="ECO:0000256" key="2">
    <source>
        <dbReference type="SAM" id="Phobius"/>
    </source>
</evidence>
<proteinExistence type="predicted"/>
<dbReference type="GO" id="GO:0016020">
    <property type="term" value="C:membrane"/>
    <property type="evidence" value="ECO:0007669"/>
    <property type="project" value="TreeGrafter"/>
</dbReference>
<keyword evidence="4" id="KW-0378">Hydrolase</keyword>
<dbReference type="GO" id="GO:0016787">
    <property type="term" value="F:hydrolase activity"/>
    <property type="evidence" value="ECO:0007669"/>
    <property type="project" value="UniProtKB-KW"/>
</dbReference>
<dbReference type="Gene3D" id="3.40.50.1820">
    <property type="entry name" value="alpha/beta hydrolase"/>
    <property type="match status" value="1"/>
</dbReference>
<dbReference type="AlphaFoldDB" id="A0A1Y1XCG7"/>
<sequence>MGKNTKKAKDIKEKNTTTNSINNSNKEIKQKKEMGKKKITQQKKISKLFKIISSLILLLIYIYINWNIYCSIVEHRTFKTFDYGKKLTVNNHKMVVDIQGENNEPTIIFLTGLGSPSPILHYKPLIETLSKDYRVITMEPFGYGLSDKVDEERTLHNVVNELHKGIEQIEFNNYKSNNNNNNNKRKYYLMAHSFGGIYSLYWSNQYPDEVLGFVGLDITVPKIKDKLVHLSKGISITNILNVIGFQRIKSIFNKRNVFLQLYNKYPYTEKEIEMFRIMSLVNSYNKSIRNEANLAIKNLESIYEMKFPSHIPVINFICDYSKNKGFKSPRIPDWKEKHLELGKNSSVLNEIVELSGDHKDAPLEHKELIAKKIKNIVV</sequence>
<protein>
    <submittedName>
        <fullName evidence="4">Alpha/beta-hydrolase</fullName>
    </submittedName>
</protein>
<evidence type="ECO:0000313" key="4">
    <source>
        <dbReference type="EMBL" id="ORX83428.1"/>
    </source>
</evidence>
<feature type="region of interest" description="Disordered" evidence="1">
    <location>
        <begin position="1"/>
        <end position="36"/>
    </location>
</feature>
<dbReference type="SUPFAM" id="SSF53474">
    <property type="entry name" value="alpha/beta-Hydrolases"/>
    <property type="match status" value="1"/>
</dbReference>
<keyword evidence="2" id="KW-0472">Membrane</keyword>
<dbReference type="InterPro" id="IPR029058">
    <property type="entry name" value="AB_hydrolase_fold"/>
</dbReference>
<accession>A0A1Y1XCG7</accession>
<dbReference type="InterPro" id="IPR000073">
    <property type="entry name" value="AB_hydrolase_1"/>
</dbReference>
<dbReference type="OrthoDB" id="190201at2759"/>
<name>A0A1Y1XCG7_9FUNG</name>
<organism evidence="4 5">
    <name type="scientific">Anaeromyces robustus</name>
    <dbReference type="NCBI Taxonomy" id="1754192"/>
    <lineage>
        <taxon>Eukaryota</taxon>
        <taxon>Fungi</taxon>
        <taxon>Fungi incertae sedis</taxon>
        <taxon>Chytridiomycota</taxon>
        <taxon>Chytridiomycota incertae sedis</taxon>
        <taxon>Neocallimastigomycetes</taxon>
        <taxon>Neocallimastigales</taxon>
        <taxon>Neocallimastigaceae</taxon>
        <taxon>Anaeromyces</taxon>
    </lineage>
</organism>
<reference evidence="4 5" key="2">
    <citation type="submission" date="2016-08" db="EMBL/GenBank/DDBJ databases">
        <title>Pervasive Adenine N6-methylation of Active Genes in Fungi.</title>
        <authorList>
            <consortium name="DOE Joint Genome Institute"/>
            <person name="Mondo S.J."/>
            <person name="Dannebaum R.O."/>
            <person name="Kuo R.C."/>
            <person name="Labutti K."/>
            <person name="Haridas S."/>
            <person name="Kuo A."/>
            <person name="Salamov A."/>
            <person name="Ahrendt S.R."/>
            <person name="Lipzen A."/>
            <person name="Sullivan W."/>
            <person name="Andreopoulos W.B."/>
            <person name="Clum A."/>
            <person name="Lindquist E."/>
            <person name="Daum C."/>
            <person name="Ramamoorthy G.K."/>
            <person name="Gryganskyi A."/>
            <person name="Culley D."/>
            <person name="Magnuson J.K."/>
            <person name="James T.Y."/>
            <person name="O'Malley M.A."/>
            <person name="Stajich J.E."/>
            <person name="Spatafora J.W."/>
            <person name="Visel A."/>
            <person name="Grigoriev I.V."/>
        </authorList>
    </citation>
    <scope>NUCLEOTIDE SEQUENCE [LARGE SCALE GENOMIC DNA]</scope>
    <source>
        <strain evidence="4 5">S4</strain>
    </source>
</reference>
<gene>
    <name evidence="4" type="ORF">BCR32DRAFT_266985</name>
</gene>